<gene>
    <name evidence="1" type="ORF">NPIL_456351</name>
</gene>
<dbReference type="OrthoDB" id="10557980at2759"/>
<keyword evidence="2" id="KW-1185">Reference proteome</keyword>
<dbReference type="AlphaFoldDB" id="A0A8X6PDR5"/>
<sequence>MCCVCGSLLPVDPNLCPFTTTSLILRADVGWNLSFGRTQPLLEDMMDMEFYSPSTKSSHEVTKYDRFQKIVDPQEISLKKIFIFVPL</sequence>
<accession>A0A8X6PDR5</accession>
<proteinExistence type="predicted"/>
<comment type="caution">
    <text evidence="1">The sequence shown here is derived from an EMBL/GenBank/DDBJ whole genome shotgun (WGS) entry which is preliminary data.</text>
</comment>
<evidence type="ECO:0000313" key="2">
    <source>
        <dbReference type="Proteomes" id="UP000887013"/>
    </source>
</evidence>
<organism evidence="1 2">
    <name type="scientific">Nephila pilipes</name>
    <name type="common">Giant wood spider</name>
    <name type="synonym">Nephila maculata</name>
    <dbReference type="NCBI Taxonomy" id="299642"/>
    <lineage>
        <taxon>Eukaryota</taxon>
        <taxon>Metazoa</taxon>
        <taxon>Ecdysozoa</taxon>
        <taxon>Arthropoda</taxon>
        <taxon>Chelicerata</taxon>
        <taxon>Arachnida</taxon>
        <taxon>Araneae</taxon>
        <taxon>Araneomorphae</taxon>
        <taxon>Entelegynae</taxon>
        <taxon>Araneoidea</taxon>
        <taxon>Nephilidae</taxon>
        <taxon>Nephila</taxon>
    </lineage>
</organism>
<dbReference type="Proteomes" id="UP000887013">
    <property type="component" value="Unassembled WGS sequence"/>
</dbReference>
<evidence type="ECO:0000313" key="1">
    <source>
        <dbReference type="EMBL" id="GFT62718.1"/>
    </source>
</evidence>
<name>A0A8X6PDR5_NEPPI</name>
<protein>
    <submittedName>
        <fullName evidence="1">Uncharacterized protein</fullName>
    </submittedName>
</protein>
<reference evidence="1" key="1">
    <citation type="submission" date="2020-08" db="EMBL/GenBank/DDBJ databases">
        <title>Multicomponent nature underlies the extraordinary mechanical properties of spider dragline silk.</title>
        <authorList>
            <person name="Kono N."/>
            <person name="Nakamura H."/>
            <person name="Mori M."/>
            <person name="Yoshida Y."/>
            <person name="Ohtoshi R."/>
            <person name="Malay A.D."/>
            <person name="Moran D.A.P."/>
            <person name="Tomita M."/>
            <person name="Numata K."/>
            <person name="Arakawa K."/>
        </authorList>
    </citation>
    <scope>NUCLEOTIDE SEQUENCE</scope>
</reference>
<dbReference type="EMBL" id="BMAW01019319">
    <property type="protein sequence ID" value="GFT62718.1"/>
    <property type="molecule type" value="Genomic_DNA"/>
</dbReference>